<gene>
    <name evidence="1" type="ordered locus">Clocel_0135</name>
</gene>
<dbReference type="Proteomes" id="UP000002730">
    <property type="component" value="Chromosome"/>
</dbReference>
<accession>D9SNQ3</accession>
<reference evidence="1 2" key="1">
    <citation type="submission" date="2010-08" db="EMBL/GenBank/DDBJ databases">
        <title>Complete sequence of Clostridium cellulovorans 743B.</title>
        <authorList>
            <consortium name="US DOE Joint Genome Institute"/>
            <person name="Lucas S."/>
            <person name="Copeland A."/>
            <person name="Lapidus A."/>
            <person name="Cheng J.-F."/>
            <person name="Bruce D."/>
            <person name="Goodwin L."/>
            <person name="Pitluck S."/>
            <person name="Chertkov O."/>
            <person name="Detter J.C."/>
            <person name="Han C."/>
            <person name="Tapia R."/>
            <person name="Land M."/>
            <person name="Hauser L."/>
            <person name="Chang Y.-J."/>
            <person name="Jeffries C."/>
            <person name="Kyrpides N."/>
            <person name="Ivanova N."/>
            <person name="Mikhailova N."/>
            <person name="Hemme C.L."/>
            <person name="Woyke T."/>
        </authorList>
    </citation>
    <scope>NUCLEOTIDE SEQUENCE [LARGE SCALE GENOMIC DNA]</scope>
    <source>
        <strain evidence="2">ATCC 35296 / DSM 3052 / OCM 3 / 743B</strain>
    </source>
</reference>
<evidence type="ECO:0000313" key="1">
    <source>
        <dbReference type="EMBL" id="ADL49924.1"/>
    </source>
</evidence>
<sequence length="131" mass="14843">MKKFLFLFVTFILIFAAPLTTYGDTRIMDESWSNETYYNSGDTEEIIDGGDRVILGVKLTEVSSKETVTVKAYRSGDRQGFPIYTFKIKNPTKGITYSSGYFDIPGNDERFLVIIIESSKKCSGTVRAYKE</sequence>
<dbReference type="RefSeq" id="WP_010075320.1">
    <property type="nucleotide sequence ID" value="NC_014393.1"/>
</dbReference>
<dbReference type="HOGENOM" id="CLU_1923902_0_0_9"/>
<dbReference type="KEGG" id="ccb:Clocel_0135"/>
<keyword evidence="2" id="KW-1185">Reference proteome</keyword>
<evidence type="ECO:0000313" key="2">
    <source>
        <dbReference type="Proteomes" id="UP000002730"/>
    </source>
</evidence>
<dbReference type="AlphaFoldDB" id="D9SNQ3"/>
<organism evidence="1 2">
    <name type="scientific">Clostridium cellulovorans (strain ATCC 35296 / DSM 3052 / OCM 3 / 743B)</name>
    <dbReference type="NCBI Taxonomy" id="573061"/>
    <lineage>
        <taxon>Bacteria</taxon>
        <taxon>Bacillati</taxon>
        <taxon>Bacillota</taxon>
        <taxon>Clostridia</taxon>
        <taxon>Eubacteriales</taxon>
        <taxon>Clostridiaceae</taxon>
        <taxon>Clostridium</taxon>
    </lineage>
</organism>
<name>D9SNQ3_CLOC7</name>
<dbReference type="EMBL" id="CP002160">
    <property type="protein sequence ID" value="ADL49924.1"/>
    <property type="molecule type" value="Genomic_DNA"/>
</dbReference>
<proteinExistence type="predicted"/>
<protein>
    <submittedName>
        <fullName evidence="1">Uncharacterized protein</fullName>
    </submittedName>
</protein>